<feature type="binding site" evidence="2">
    <location>
        <position position="350"/>
    </location>
    <ligand>
        <name>FAD</name>
        <dbReference type="ChEBI" id="CHEBI:57692"/>
    </ligand>
</feature>
<keyword evidence="2" id="KW-0274">FAD</keyword>
<gene>
    <name evidence="3" type="ORF">GGQ96_001229</name>
</gene>
<sequence>MTDGRSILIVGGGTAGWLTAAYLARHLAAARPSVSIALLDAPEIGPIGVGEGAFPTIRATLRYLGIEEGAFLRAAGASFKQGIRFDDWLHAPADGRRHRYVHPFEPPYRSEEVDLVAHWLAQDPATRPPFAEAVTIQHRVASAGRGPKQAAETGYDGPLSYAYHFDAIRLGRLLAERAGALGVRRLDGRLVRAERTADGAIAHLETEPHGALSADLYIDCTGQRAAIIGEGLGEPFLSVRDRLFTNRALVCRLPYEREDAPLPTMTIATAHEAGWTWDIGTAEARGIGAVYSDDHMSGDQAMMVLAAYTGVAPDRLDVRTLGFEPGYRRRPWVGNCVAVGLSGGFLEPLESTGILLIEAAVAMIAELFPHHGPVPAPAARFNALMTARYEAIADFLKLHYCLSRRTEAFWRDNRAVGSRSDRLSGLLDQWRHRPPNRFDFTLDVESFAFFNYQYVLYGMDWAGDAASLPQEGGAQILRKLRQFGDHAAADLPGHRELVAALRR</sequence>
<evidence type="ECO:0000313" key="3">
    <source>
        <dbReference type="EMBL" id="MBB4617109.1"/>
    </source>
</evidence>
<dbReference type="AlphaFoldDB" id="A0A7W7AHG5"/>
<dbReference type="InterPro" id="IPR036188">
    <property type="entry name" value="FAD/NAD-bd_sf"/>
</dbReference>
<evidence type="ECO:0000256" key="1">
    <source>
        <dbReference type="PIRSR" id="PIRSR011396-1"/>
    </source>
</evidence>
<proteinExistence type="predicted"/>
<keyword evidence="4" id="KW-1185">Reference proteome</keyword>
<feature type="active site" evidence="1">
    <location>
        <position position="80"/>
    </location>
</feature>
<feature type="binding site" evidence="2">
    <location>
        <position position="80"/>
    </location>
    <ligand>
        <name>7-chloro-L-tryptophan</name>
        <dbReference type="ChEBI" id="CHEBI:58713"/>
    </ligand>
</feature>
<keyword evidence="2" id="KW-0547">Nucleotide-binding</keyword>
<feature type="binding site" evidence="2">
    <location>
        <position position="341"/>
    </location>
    <ligand>
        <name>FAD</name>
        <dbReference type="ChEBI" id="CHEBI:57692"/>
    </ligand>
</feature>
<dbReference type="Gene3D" id="3.50.50.60">
    <property type="entry name" value="FAD/NAD(P)-binding domain"/>
    <property type="match status" value="1"/>
</dbReference>
<feature type="binding site" evidence="2">
    <location>
        <position position="354"/>
    </location>
    <ligand>
        <name>FAD</name>
        <dbReference type="ChEBI" id="CHEBI:57692"/>
    </ligand>
</feature>
<keyword evidence="2" id="KW-0285">Flavoprotein</keyword>
<evidence type="ECO:0000313" key="4">
    <source>
        <dbReference type="Proteomes" id="UP000574769"/>
    </source>
</evidence>
<dbReference type="SUPFAM" id="SSF51905">
    <property type="entry name" value="FAD/NAD(P)-binding domain"/>
    <property type="match status" value="1"/>
</dbReference>
<organism evidence="3 4">
    <name type="scientific">Sphingomonas abaci</name>
    <dbReference type="NCBI Taxonomy" id="237611"/>
    <lineage>
        <taxon>Bacteria</taxon>
        <taxon>Pseudomonadati</taxon>
        <taxon>Pseudomonadota</taxon>
        <taxon>Alphaproteobacteria</taxon>
        <taxon>Sphingomonadales</taxon>
        <taxon>Sphingomonadaceae</taxon>
        <taxon>Sphingomonas</taxon>
    </lineage>
</organism>
<comment type="caution">
    <text evidence="3">The sequence shown here is derived from an EMBL/GenBank/DDBJ whole genome shotgun (WGS) entry which is preliminary data.</text>
</comment>
<dbReference type="PANTHER" id="PTHR43747">
    <property type="entry name" value="FAD-BINDING PROTEIN"/>
    <property type="match status" value="1"/>
</dbReference>
<reference evidence="3 4" key="1">
    <citation type="submission" date="2020-08" db="EMBL/GenBank/DDBJ databases">
        <title>Genomic Encyclopedia of Type Strains, Phase IV (KMG-IV): sequencing the most valuable type-strain genomes for metagenomic binning, comparative biology and taxonomic classification.</title>
        <authorList>
            <person name="Goeker M."/>
        </authorList>
    </citation>
    <scope>NUCLEOTIDE SEQUENCE [LARGE SCALE GENOMIC DNA]</scope>
    <source>
        <strain evidence="3 4">DSM 15867</strain>
    </source>
</reference>
<feature type="binding site" evidence="2">
    <location>
        <begin position="12"/>
        <end position="15"/>
    </location>
    <ligand>
        <name>FAD</name>
        <dbReference type="ChEBI" id="CHEBI:57692"/>
    </ligand>
</feature>
<dbReference type="GO" id="GO:0000166">
    <property type="term" value="F:nucleotide binding"/>
    <property type="evidence" value="ECO:0007669"/>
    <property type="project" value="UniProtKB-KW"/>
</dbReference>
<dbReference type="PANTHER" id="PTHR43747:SF4">
    <property type="entry name" value="FLAVIN-DEPENDENT TRYPTOPHAN HALOGENASE"/>
    <property type="match status" value="1"/>
</dbReference>
<dbReference type="PIRSF" id="PIRSF011396">
    <property type="entry name" value="Trp_halogenase"/>
    <property type="match status" value="1"/>
</dbReference>
<dbReference type="InterPro" id="IPR006905">
    <property type="entry name" value="Flavin_halogenase"/>
</dbReference>
<dbReference type="InterPro" id="IPR050816">
    <property type="entry name" value="Flavin-dep_Halogenase_NPB"/>
</dbReference>
<accession>A0A7W7AHG5</accession>
<dbReference type="Proteomes" id="UP000574769">
    <property type="component" value="Unassembled WGS sequence"/>
</dbReference>
<name>A0A7W7AHG5_9SPHN</name>
<evidence type="ECO:0000256" key="2">
    <source>
        <dbReference type="PIRSR" id="PIRSR011396-2"/>
    </source>
</evidence>
<dbReference type="EMBL" id="JACHNY010000002">
    <property type="protein sequence ID" value="MBB4617109.1"/>
    <property type="molecule type" value="Genomic_DNA"/>
</dbReference>
<protein>
    <submittedName>
        <fullName evidence="3">Flavin-dependent dehydrogenase</fullName>
    </submittedName>
</protein>
<dbReference type="RefSeq" id="WP_184112642.1">
    <property type="nucleotide sequence ID" value="NZ_JACHNY010000002.1"/>
</dbReference>
<dbReference type="Pfam" id="PF04820">
    <property type="entry name" value="Trp_halogenase"/>
    <property type="match status" value="1"/>
</dbReference>
<dbReference type="InterPro" id="IPR033856">
    <property type="entry name" value="Trp_halogen"/>
</dbReference>
<dbReference type="GO" id="GO:0004497">
    <property type="term" value="F:monooxygenase activity"/>
    <property type="evidence" value="ECO:0007669"/>
    <property type="project" value="InterPro"/>
</dbReference>